<dbReference type="EMBL" id="VSRR010011366">
    <property type="protein sequence ID" value="MPC53080.1"/>
    <property type="molecule type" value="Genomic_DNA"/>
</dbReference>
<name>A0A5B7FZ54_PORTR</name>
<proteinExistence type="predicted"/>
<organism evidence="2 3">
    <name type="scientific">Portunus trituberculatus</name>
    <name type="common">Swimming crab</name>
    <name type="synonym">Neptunus trituberculatus</name>
    <dbReference type="NCBI Taxonomy" id="210409"/>
    <lineage>
        <taxon>Eukaryota</taxon>
        <taxon>Metazoa</taxon>
        <taxon>Ecdysozoa</taxon>
        <taxon>Arthropoda</taxon>
        <taxon>Crustacea</taxon>
        <taxon>Multicrustacea</taxon>
        <taxon>Malacostraca</taxon>
        <taxon>Eumalacostraca</taxon>
        <taxon>Eucarida</taxon>
        <taxon>Decapoda</taxon>
        <taxon>Pleocyemata</taxon>
        <taxon>Brachyura</taxon>
        <taxon>Eubrachyura</taxon>
        <taxon>Portunoidea</taxon>
        <taxon>Portunidae</taxon>
        <taxon>Portuninae</taxon>
        <taxon>Portunus</taxon>
    </lineage>
</organism>
<accession>A0A5B7FZ54</accession>
<feature type="compositionally biased region" description="Polar residues" evidence="1">
    <location>
        <begin position="99"/>
        <end position="112"/>
    </location>
</feature>
<evidence type="ECO:0000313" key="2">
    <source>
        <dbReference type="EMBL" id="MPC53080.1"/>
    </source>
</evidence>
<dbReference type="AlphaFoldDB" id="A0A5B7FZ54"/>
<dbReference type="Proteomes" id="UP000324222">
    <property type="component" value="Unassembled WGS sequence"/>
</dbReference>
<gene>
    <name evidence="2" type="ORF">E2C01_046964</name>
</gene>
<protein>
    <submittedName>
        <fullName evidence="2">Uncharacterized protein</fullName>
    </submittedName>
</protein>
<sequence length="163" mass="19116">MTRFQDGTWWDSNLRVDVCPIPRSPPYPRRHRLPIQASRLRRYRPGHKKKKNISLHPSIYPSIHQASQPAHLFIHPSIRPYIHPAIHLNNHPSMYPITHPSNQPANQPVRTSHTYRRTDRHDHSVSRPFDQTQHFIRASVEPRPRSPHTPHSGERTPLHLSSN</sequence>
<reference evidence="2 3" key="1">
    <citation type="submission" date="2019-05" db="EMBL/GenBank/DDBJ databases">
        <title>Another draft genome of Portunus trituberculatus and its Hox gene families provides insights of decapod evolution.</title>
        <authorList>
            <person name="Jeong J.-H."/>
            <person name="Song I."/>
            <person name="Kim S."/>
            <person name="Choi T."/>
            <person name="Kim D."/>
            <person name="Ryu S."/>
            <person name="Kim W."/>
        </authorList>
    </citation>
    <scope>NUCLEOTIDE SEQUENCE [LARGE SCALE GENOMIC DNA]</scope>
    <source>
        <tissue evidence="2">Muscle</tissue>
    </source>
</reference>
<keyword evidence="3" id="KW-1185">Reference proteome</keyword>
<evidence type="ECO:0000313" key="3">
    <source>
        <dbReference type="Proteomes" id="UP000324222"/>
    </source>
</evidence>
<feature type="compositionally biased region" description="Basic and acidic residues" evidence="1">
    <location>
        <begin position="116"/>
        <end position="125"/>
    </location>
</feature>
<evidence type="ECO:0000256" key="1">
    <source>
        <dbReference type="SAM" id="MobiDB-lite"/>
    </source>
</evidence>
<comment type="caution">
    <text evidence="2">The sequence shown here is derived from an EMBL/GenBank/DDBJ whole genome shotgun (WGS) entry which is preliminary data.</text>
</comment>
<feature type="region of interest" description="Disordered" evidence="1">
    <location>
        <begin position="97"/>
        <end position="163"/>
    </location>
</feature>